<evidence type="ECO:0000256" key="13">
    <source>
        <dbReference type="ARBA" id="ARBA00023237"/>
    </source>
</evidence>
<feature type="domain" description="SLBB" evidence="16">
    <location>
        <begin position="274"/>
        <end position="364"/>
    </location>
</feature>
<keyword evidence="3" id="KW-0813">Transport</keyword>
<evidence type="ECO:0000256" key="6">
    <source>
        <dbReference type="ARBA" id="ARBA00022692"/>
    </source>
</evidence>
<gene>
    <name evidence="17" type="ORF">KL771_03410</name>
</gene>
<comment type="caution">
    <text evidence="17">The sequence shown here is derived from an EMBL/GenBank/DDBJ whole genome shotgun (WGS) entry which is preliminary data.</text>
</comment>
<comment type="similarity">
    <text evidence="2">Belongs to the BexD/CtrA/VexA family.</text>
</comment>
<evidence type="ECO:0000256" key="7">
    <source>
        <dbReference type="ARBA" id="ARBA00022729"/>
    </source>
</evidence>
<evidence type="ECO:0000256" key="4">
    <source>
        <dbReference type="ARBA" id="ARBA00022452"/>
    </source>
</evidence>
<dbReference type="Pfam" id="PF02563">
    <property type="entry name" value="Poly_export"/>
    <property type="match status" value="1"/>
</dbReference>
<keyword evidence="4" id="KW-1134">Transmembrane beta strand</keyword>
<sequence length="405" mass="42660">MTLATSLFLRGASVAVMVGGLLGCSMLPAAGPGDGAIDGGAATSVRSAEPVALKYALVDIGSDILDYLTDPGPGSLRGSFGVGRGPSPSLQIGVGDAIQVSIFESSSGGLFVPNDAGARPGNFVTLPQQTVDKAGSIAVPYAGQVKVVGRTLADVQREIEQKLSNRAIEPQAVVALVSQNSNEVTVVGDVGASKKLTLNAGGDRILDVIAKASGIVHPGYETYVTLQRRGKRATVYFNSLIEKPSENIYAVPGDTIYVYREQRAFLAFGATGLSGQFKFEQERVNLSDAVGKAGGLMDDRADPGQVFVYRAEDRAALEKMKVDLTPFDVAQKKIPTVYRTNFRDPSSFFAAQKFPIRDGDIVYVSNADQIEVMKFITFVTGVTGGAAKVGTDAVSVRHSVKTLSK</sequence>
<evidence type="ECO:0000256" key="5">
    <source>
        <dbReference type="ARBA" id="ARBA00022597"/>
    </source>
</evidence>
<dbReference type="Pfam" id="PF22461">
    <property type="entry name" value="SLBB_2"/>
    <property type="match status" value="1"/>
</dbReference>
<keyword evidence="8" id="KW-0625">Polysaccharide transport</keyword>
<keyword evidence="5" id="KW-0762">Sugar transport</keyword>
<dbReference type="GO" id="GO:0046930">
    <property type="term" value="C:pore complex"/>
    <property type="evidence" value="ECO:0007669"/>
    <property type="project" value="UniProtKB-KW"/>
</dbReference>
<evidence type="ECO:0000256" key="10">
    <source>
        <dbReference type="ARBA" id="ARBA00023114"/>
    </source>
</evidence>
<evidence type="ECO:0000256" key="2">
    <source>
        <dbReference type="ARBA" id="ARBA00009450"/>
    </source>
</evidence>
<keyword evidence="6" id="KW-0812">Transmembrane</keyword>
<keyword evidence="12" id="KW-0564">Palmitate</keyword>
<reference evidence="17 18" key="1">
    <citation type="submission" date="2021-06" db="EMBL/GenBank/DDBJ databases">
        <authorList>
            <person name="Grouzdev D.S."/>
            <person name="Koziaeva V."/>
        </authorList>
    </citation>
    <scope>NUCLEOTIDE SEQUENCE [LARGE SCALE GENOMIC DNA]</scope>
    <source>
        <strain evidence="17 18">22</strain>
    </source>
</reference>
<dbReference type="EMBL" id="JAHHZF010000002">
    <property type="protein sequence ID" value="MBT9288480.1"/>
    <property type="molecule type" value="Genomic_DNA"/>
</dbReference>
<organism evidence="17 18">
    <name type="scientific">Prosthecodimorpha staleyi</name>
    <dbReference type="NCBI Taxonomy" id="2840188"/>
    <lineage>
        <taxon>Bacteria</taxon>
        <taxon>Pseudomonadati</taxon>
        <taxon>Pseudomonadota</taxon>
        <taxon>Alphaproteobacteria</taxon>
        <taxon>Hyphomicrobiales</taxon>
        <taxon>Ancalomicrobiaceae</taxon>
        <taxon>Prosthecodimorpha</taxon>
    </lineage>
</organism>
<name>A0A947D041_9HYPH</name>
<comment type="subcellular location">
    <subcellularLocation>
        <location evidence="1">Cell outer membrane</location>
        <topology evidence="1">Multi-pass membrane protein</topology>
    </subcellularLocation>
</comment>
<evidence type="ECO:0000256" key="14">
    <source>
        <dbReference type="ARBA" id="ARBA00023288"/>
    </source>
</evidence>
<feature type="domain" description="Polysaccharide export protein N-terminal" evidence="15">
    <location>
        <begin position="87"/>
        <end position="176"/>
    </location>
</feature>
<keyword evidence="9" id="KW-0406">Ion transport</keyword>
<dbReference type="PANTHER" id="PTHR33619:SF3">
    <property type="entry name" value="POLYSACCHARIDE EXPORT PROTEIN GFCE-RELATED"/>
    <property type="match status" value="1"/>
</dbReference>
<keyword evidence="10" id="KW-0626">Porin</keyword>
<evidence type="ECO:0000313" key="18">
    <source>
        <dbReference type="Proteomes" id="UP000766595"/>
    </source>
</evidence>
<dbReference type="Proteomes" id="UP000766595">
    <property type="component" value="Unassembled WGS sequence"/>
</dbReference>
<dbReference type="GO" id="GO:0009279">
    <property type="term" value="C:cell outer membrane"/>
    <property type="evidence" value="ECO:0007669"/>
    <property type="project" value="UniProtKB-SubCell"/>
</dbReference>
<accession>A0A947D041</accession>
<dbReference type="GO" id="GO:0015159">
    <property type="term" value="F:polysaccharide transmembrane transporter activity"/>
    <property type="evidence" value="ECO:0007669"/>
    <property type="project" value="InterPro"/>
</dbReference>
<evidence type="ECO:0000256" key="3">
    <source>
        <dbReference type="ARBA" id="ARBA00022448"/>
    </source>
</evidence>
<evidence type="ECO:0000256" key="1">
    <source>
        <dbReference type="ARBA" id="ARBA00004571"/>
    </source>
</evidence>
<dbReference type="GO" id="GO:0015288">
    <property type="term" value="F:porin activity"/>
    <property type="evidence" value="ECO:0007669"/>
    <property type="project" value="UniProtKB-KW"/>
</dbReference>
<keyword evidence="11" id="KW-0472">Membrane</keyword>
<evidence type="ECO:0000256" key="12">
    <source>
        <dbReference type="ARBA" id="ARBA00023139"/>
    </source>
</evidence>
<keyword evidence="18" id="KW-1185">Reference proteome</keyword>
<evidence type="ECO:0000256" key="9">
    <source>
        <dbReference type="ARBA" id="ARBA00023065"/>
    </source>
</evidence>
<dbReference type="PANTHER" id="PTHR33619">
    <property type="entry name" value="POLYSACCHARIDE EXPORT PROTEIN GFCE-RELATED"/>
    <property type="match status" value="1"/>
</dbReference>
<dbReference type="InterPro" id="IPR054765">
    <property type="entry name" value="SLBB_dom"/>
</dbReference>
<evidence type="ECO:0000259" key="15">
    <source>
        <dbReference type="Pfam" id="PF02563"/>
    </source>
</evidence>
<dbReference type="InterPro" id="IPR003715">
    <property type="entry name" value="Poly_export_N"/>
</dbReference>
<evidence type="ECO:0000259" key="16">
    <source>
        <dbReference type="Pfam" id="PF22461"/>
    </source>
</evidence>
<keyword evidence="13" id="KW-0998">Cell outer membrane</keyword>
<dbReference type="RefSeq" id="WP_261967164.1">
    <property type="nucleotide sequence ID" value="NZ_JAHHZF010000002.1"/>
</dbReference>
<dbReference type="InterPro" id="IPR049712">
    <property type="entry name" value="Poly_export"/>
</dbReference>
<evidence type="ECO:0000313" key="17">
    <source>
        <dbReference type="EMBL" id="MBT9288480.1"/>
    </source>
</evidence>
<dbReference type="AlphaFoldDB" id="A0A947D041"/>
<evidence type="ECO:0000256" key="8">
    <source>
        <dbReference type="ARBA" id="ARBA00023047"/>
    </source>
</evidence>
<dbReference type="Gene3D" id="3.30.1950.10">
    <property type="entry name" value="wza like domain"/>
    <property type="match status" value="1"/>
</dbReference>
<evidence type="ECO:0000256" key="11">
    <source>
        <dbReference type="ARBA" id="ARBA00023136"/>
    </source>
</evidence>
<proteinExistence type="inferred from homology"/>
<protein>
    <submittedName>
        <fullName evidence="17">Polysaccharide export protein</fullName>
    </submittedName>
</protein>
<keyword evidence="14" id="KW-0449">Lipoprotein</keyword>
<keyword evidence="7" id="KW-0732">Signal</keyword>
<dbReference type="Gene3D" id="3.10.560.10">
    <property type="entry name" value="Outer membrane lipoprotein wza domain like"/>
    <property type="match status" value="2"/>
</dbReference>
<dbReference type="GO" id="GO:0006811">
    <property type="term" value="P:monoatomic ion transport"/>
    <property type="evidence" value="ECO:0007669"/>
    <property type="project" value="UniProtKB-KW"/>
</dbReference>